<accession>A0A086JIL1</accession>
<sequence length="345" mass="37755">MKEGSFMIAGSPSHPERLVQLNPHGHWRRIPEHEECGYTQIMSCSCCSLTKDSPEKIRSDESTEPEEASTESKAQEPRSSAPASPRRAAPRCQESHAFPTKAEKPAATSSNIPDDGDVDGQEEMDWALDVPDEGQETSCAWLSCAWTASGKQEGVDGMAGPPAAMTLQAAPPAPAPTPVACQQRAQQDIASEQEPKEPAPQNPREAEQPQEVRVTKIKRPHPTTVTYQYRPYVTRQKAEAKGFKIVWYDPENTYNPLYFGVSPEDIEEQNALDERRDCQKYLDPALALQYAGIALGAVVGAGVFGVGFVTVAAGVAVGCTVSELSPYYSRVQNTMERLIFSRGWD</sequence>
<feature type="region of interest" description="Disordered" evidence="1">
    <location>
        <begin position="169"/>
        <end position="212"/>
    </location>
</feature>
<evidence type="ECO:0000313" key="3">
    <source>
        <dbReference type="Proteomes" id="UP000028837"/>
    </source>
</evidence>
<reference evidence="2 3" key="1">
    <citation type="submission" date="2014-02" db="EMBL/GenBank/DDBJ databases">
        <authorList>
            <person name="Sibley D."/>
            <person name="Venepally P."/>
            <person name="Karamycheva S."/>
            <person name="Hadjithomas M."/>
            <person name="Khan A."/>
            <person name="Brunk B."/>
            <person name="Roos D."/>
            <person name="Caler E."/>
            <person name="Lorenzi H."/>
        </authorList>
    </citation>
    <scope>NUCLEOTIDE SEQUENCE [LARGE SCALE GENOMIC DNA]</scope>
    <source>
        <strain evidence="2 3">GAB2-2007-GAL-DOM2</strain>
    </source>
</reference>
<feature type="compositionally biased region" description="Basic and acidic residues" evidence="1">
    <location>
        <begin position="52"/>
        <end position="61"/>
    </location>
</feature>
<feature type="region of interest" description="Disordered" evidence="1">
    <location>
        <begin position="51"/>
        <end position="121"/>
    </location>
</feature>
<name>A0A086JIL1_TOXGO</name>
<gene>
    <name evidence="2" type="ORF">TGDOM2_294340</name>
</gene>
<dbReference type="OrthoDB" id="331339at2759"/>
<dbReference type="AlphaFoldDB" id="A0A086JIL1"/>
<keyword evidence="2" id="KW-0812">Transmembrane</keyword>
<protein>
    <submittedName>
        <fullName evidence="2">Putative transmembrane protein</fullName>
    </submittedName>
</protein>
<dbReference type="EMBL" id="AHZU02001476">
    <property type="protein sequence ID" value="KFG31979.1"/>
    <property type="molecule type" value="Genomic_DNA"/>
</dbReference>
<feature type="compositionally biased region" description="Low complexity" evidence="1">
    <location>
        <begin position="77"/>
        <end position="91"/>
    </location>
</feature>
<keyword evidence="2" id="KW-0472">Membrane</keyword>
<evidence type="ECO:0000256" key="1">
    <source>
        <dbReference type="SAM" id="MobiDB-lite"/>
    </source>
</evidence>
<evidence type="ECO:0000313" key="2">
    <source>
        <dbReference type="EMBL" id="KFG31979.1"/>
    </source>
</evidence>
<dbReference type="Proteomes" id="UP000028837">
    <property type="component" value="Unassembled WGS sequence"/>
</dbReference>
<organism evidence="2 3">
    <name type="scientific">Toxoplasma gondii GAB2-2007-GAL-DOM2</name>
    <dbReference type="NCBI Taxonomy" id="1130820"/>
    <lineage>
        <taxon>Eukaryota</taxon>
        <taxon>Sar</taxon>
        <taxon>Alveolata</taxon>
        <taxon>Apicomplexa</taxon>
        <taxon>Conoidasida</taxon>
        <taxon>Coccidia</taxon>
        <taxon>Eucoccidiorida</taxon>
        <taxon>Eimeriorina</taxon>
        <taxon>Sarcocystidae</taxon>
        <taxon>Toxoplasma</taxon>
    </lineage>
</organism>
<dbReference type="VEuPathDB" id="ToxoDB:TGDOM2_294340"/>
<comment type="caution">
    <text evidence="2">The sequence shown here is derived from an EMBL/GenBank/DDBJ whole genome shotgun (WGS) entry which is preliminary data.</text>
</comment>
<proteinExistence type="predicted"/>